<evidence type="ECO:0000313" key="2">
    <source>
        <dbReference type="EMBL" id="KAJ8876927.1"/>
    </source>
</evidence>
<accession>A0ABQ9GY39</accession>
<dbReference type="InterPro" id="IPR000640">
    <property type="entry name" value="EFG_V-like"/>
</dbReference>
<dbReference type="Pfam" id="PF00679">
    <property type="entry name" value="EFG_C"/>
    <property type="match status" value="1"/>
</dbReference>
<gene>
    <name evidence="2" type="ORF">PR048_021377</name>
</gene>
<evidence type="ECO:0000313" key="3">
    <source>
        <dbReference type="Proteomes" id="UP001159363"/>
    </source>
</evidence>
<keyword evidence="3" id="KW-1185">Reference proteome</keyword>
<dbReference type="InterPro" id="IPR035647">
    <property type="entry name" value="EFG_III/V"/>
</dbReference>
<name>A0ABQ9GY39_9NEOP</name>
<protein>
    <recommendedName>
        <fullName evidence="1">Elongation factor EFG domain-containing protein</fullName>
    </recommendedName>
</protein>
<comment type="caution">
    <text evidence="2">The sequence shown here is derived from an EMBL/GenBank/DDBJ whole genome shotgun (WGS) entry which is preliminary data.</text>
</comment>
<proteinExistence type="predicted"/>
<sequence>MHHVLTFQLRTEVKNVVITYLLQVPLNDMFGFASELRSNSQGKGEFSMEYSRYSPVLPSVQERIVQQYQESMGISAQQSSKKN</sequence>
<dbReference type="EMBL" id="JARBHB010000008">
    <property type="protein sequence ID" value="KAJ8876927.1"/>
    <property type="molecule type" value="Genomic_DNA"/>
</dbReference>
<feature type="domain" description="Elongation factor EFG" evidence="1">
    <location>
        <begin position="15"/>
        <end position="63"/>
    </location>
</feature>
<dbReference type="Proteomes" id="UP001159363">
    <property type="component" value="Chromosome 7"/>
</dbReference>
<evidence type="ECO:0000259" key="1">
    <source>
        <dbReference type="Pfam" id="PF00679"/>
    </source>
</evidence>
<reference evidence="2 3" key="1">
    <citation type="submission" date="2023-02" db="EMBL/GenBank/DDBJ databases">
        <title>LHISI_Scaffold_Assembly.</title>
        <authorList>
            <person name="Stuart O.P."/>
            <person name="Cleave R."/>
            <person name="Magrath M.J.L."/>
            <person name="Mikheyev A.S."/>
        </authorList>
    </citation>
    <scope>NUCLEOTIDE SEQUENCE [LARGE SCALE GENOMIC DNA]</scope>
    <source>
        <strain evidence="2">Daus_M_001</strain>
        <tissue evidence="2">Leg muscle</tissue>
    </source>
</reference>
<dbReference type="SUPFAM" id="SSF54980">
    <property type="entry name" value="EF-G C-terminal domain-like"/>
    <property type="match status" value="1"/>
</dbReference>
<organism evidence="2 3">
    <name type="scientific">Dryococelus australis</name>
    <dbReference type="NCBI Taxonomy" id="614101"/>
    <lineage>
        <taxon>Eukaryota</taxon>
        <taxon>Metazoa</taxon>
        <taxon>Ecdysozoa</taxon>
        <taxon>Arthropoda</taxon>
        <taxon>Hexapoda</taxon>
        <taxon>Insecta</taxon>
        <taxon>Pterygota</taxon>
        <taxon>Neoptera</taxon>
        <taxon>Polyneoptera</taxon>
        <taxon>Phasmatodea</taxon>
        <taxon>Verophasmatodea</taxon>
        <taxon>Anareolatae</taxon>
        <taxon>Phasmatidae</taxon>
        <taxon>Eurycanthinae</taxon>
        <taxon>Dryococelus</taxon>
    </lineage>
</organism>
<dbReference type="Gene3D" id="3.30.70.240">
    <property type="match status" value="1"/>
</dbReference>